<dbReference type="SUPFAM" id="SSF52799">
    <property type="entry name" value="(Phosphotyrosine protein) phosphatases II"/>
    <property type="match status" value="1"/>
</dbReference>
<dbReference type="PROSITE" id="PS50056">
    <property type="entry name" value="TYR_PHOSPHATASE_2"/>
    <property type="match status" value="1"/>
</dbReference>
<dbReference type="SUPFAM" id="SSF55753">
    <property type="entry name" value="Actin depolymerizing proteins"/>
    <property type="match status" value="1"/>
</dbReference>
<sequence length="423" mass="47847">MGAKESTFDALSIVPTSFNTSVPPNSTTPPLNDDDQLMSRKDRLALAAPKLSQIRQNLFVAGHNAHWPSTSTYSLINCAYEVPLPLDNILSENISVVLSLALRDGATQEIIPFLPMVLAALNEAKTPVILLCQQGVSRSCSFAIAALMCNESLPFSDAFSQVKASRSICSPNSGFLCQLMELDAQLKSHEKRCQVYVFAPHAAHDISTWLLHTCRLPSSRAFATSTQVHRDSRGYFIYIGIDCIYLWRGKFAVEEQCSEIKKQLDKLYLYVWKEKLLVIHTEIDGQESKAFMDFVTSSTESQVVNYGHLYELQNCNTIAVENITSKGEQEELKDVIEFRVTTTIDEPWDDIKNYDSTDLMSHQIGWLHTTEIDYIWLGKDRDAMWNEKIIGQKLREMYDVKSIIFVEEGNESDSFWSAFETGY</sequence>
<dbReference type="Gene3D" id="3.90.190.10">
    <property type="entry name" value="Protein tyrosine phosphatase superfamily"/>
    <property type="match status" value="1"/>
</dbReference>
<feature type="domain" description="Tyrosine specific protein phosphatases" evidence="1">
    <location>
        <begin position="108"/>
        <end position="166"/>
    </location>
</feature>
<name>A0A1V9Y4A1_9STRA</name>
<proteinExistence type="predicted"/>
<evidence type="ECO:0000313" key="2">
    <source>
        <dbReference type="EMBL" id="OQR80545.1"/>
    </source>
</evidence>
<organism evidence="2 3">
    <name type="scientific">Thraustotheca clavata</name>
    <dbReference type="NCBI Taxonomy" id="74557"/>
    <lineage>
        <taxon>Eukaryota</taxon>
        <taxon>Sar</taxon>
        <taxon>Stramenopiles</taxon>
        <taxon>Oomycota</taxon>
        <taxon>Saprolegniomycetes</taxon>
        <taxon>Saprolegniales</taxon>
        <taxon>Achlyaceae</taxon>
        <taxon>Thraustotheca</taxon>
    </lineage>
</organism>
<dbReference type="Pfam" id="PF00782">
    <property type="entry name" value="DSPc"/>
    <property type="match status" value="1"/>
</dbReference>
<dbReference type="CDD" id="cd14498">
    <property type="entry name" value="DSP"/>
    <property type="match status" value="1"/>
</dbReference>
<dbReference type="InterPro" id="IPR020422">
    <property type="entry name" value="TYR_PHOSPHATASE_DUAL_dom"/>
</dbReference>
<evidence type="ECO:0000313" key="3">
    <source>
        <dbReference type="Proteomes" id="UP000243217"/>
    </source>
</evidence>
<dbReference type="PANTHER" id="PTHR46381:SF2">
    <property type="entry name" value="MAP KINASE PHOSPHATASE"/>
    <property type="match status" value="1"/>
</dbReference>
<dbReference type="STRING" id="74557.A0A1V9Y4A1"/>
<dbReference type="SMART" id="SM00195">
    <property type="entry name" value="DSPc"/>
    <property type="match status" value="1"/>
</dbReference>
<comment type="caution">
    <text evidence="2">The sequence shown here is derived from an EMBL/GenBank/DDBJ whole genome shotgun (WGS) entry which is preliminary data.</text>
</comment>
<dbReference type="OrthoDB" id="165342at2759"/>
<reference evidence="2 3" key="1">
    <citation type="journal article" date="2014" name="Genome Biol. Evol.">
        <title>The secreted proteins of Achlya hypogyna and Thraustotheca clavata identify the ancestral oomycete secretome and reveal gene acquisitions by horizontal gene transfer.</title>
        <authorList>
            <person name="Misner I."/>
            <person name="Blouin N."/>
            <person name="Leonard G."/>
            <person name="Richards T.A."/>
            <person name="Lane C.E."/>
        </authorList>
    </citation>
    <scope>NUCLEOTIDE SEQUENCE [LARGE SCALE GENOMIC DNA]</scope>
    <source>
        <strain evidence="2 3">ATCC 34112</strain>
    </source>
</reference>
<dbReference type="EMBL" id="JNBS01005201">
    <property type="protein sequence ID" value="OQR80545.1"/>
    <property type="molecule type" value="Genomic_DNA"/>
</dbReference>
<accession>A0A1V9Y4A1</accession>
<dbReference type="InterPro" id="IPR000340">
    <property type="entry name" value="Dual-sp_phosphatase_cat-dom"/>
</dbReference>
<dbReference type="InterPro" id="IPR029021">
    <property type="entry name" value="Prot-tyrosine_phosphatase-like"/>
</dbReference>
<gene>
    <name evidence="2" type="ORF">THRCLA_23464</name>
</gene>
<dbReference type="InterPro" id="IPR000387">
    <property type="entry name" value="Tyr_Pase_dom"/>
</dbReference>
<protein>
    <recommendedName>
        <fullName evidence="1">Tyrosine specific protein phosphatases domain-containing protein</fullName>
    </recommendedName>
</protein>
<evidence type="ECO:0000259" key="1">
    <source>
        <dbReference type="PROSITE" id="PS50056"/>
    </source>
</evidence>
<keyword evidence="3" id="KW-1185">Reference proteome</keyword>
<dbReference type="Proteomes" id="UP000243217">
    <property type="component" value="Unassembled WGS sequence"/>
</dbReference>
<dbReference type="PANTHER" id="PTHR46381">
    <property type="entry name" value="MKPA PROTEIN"/>
    <property type="match status" value="1"/>
</dbReference>
<dbReference type="AlphaFoldDB" id="A0A1V9Y4A1"/>